<sequence>YNGSDSFEIQVSDGHGGTVSQLINITISPVNDAPAAADHSYTMDEDDGTQTGNVLTDAPAASDIDGDVLTAVLINDLPPEAGTLLLNADGSFSFIPAADFSGTVSFSYQACDNGQPQLCSEEQSVTITVSPVNDAPVATSPVQYEINEDTPVEDQLVASDADGDVLTFSKASDPANGTVTVAADGSFTYVPAANYHGDDSFTARVSDGNGGSVVISVNITVMPVNDAPTAVSPISIATDENVVFNGQLTADDADGEVLTFTLETQSAHGTVVLGNTSHSGTTSTLEYTYTPAGGYNKDDHFQVQIKDAAGATTLIHVHVLVNPVNDAPVIEPAGPFTIDEDTELTGVFKATDVDGDLLTFSVQTAPGTGTLTLQADGSFSYLPLANYNGSDSFEIQVSDGHGGTVSQLINITISPVNDAPAAADHSYTMDEDGGTQTGNVLTDAPAASDIDGDVLTAVLINDLPPEEGTLLLNADGSFSFTPAADFSGTASFSYQACDNGLPQLCSEEQSVTITVNSVNDAPVADSSIQYESTEDTPVEDQLIVTDDDGDQLTFVLKPGAEPQHGIVSLTIDGAFVYNPTANYNGTDTFTVIVSDGQGGNIEIIINIQIDPVNDSPVAVSPIALTTDEDNPVSGQITVSDVDGDTLSYLSSEPVNGSVIVNPDGSFTYTPKQDYFGKDSLVVTITDGNGGNAVVKVYIEVNPVNDSPVAITPIELQTNKNIAVGSNLSATDPEEDTLMYSVAANPQQGSLIVNADGSFIYTPNAGFVGVDHFSAFVDDGNGGTASIQVNINVLPINNSPRATLIQAFTVNEDEVLSATVEASDVDGDALNFVILTPASNGQLQLNQQTGAFIYTPNKDYNGTDQFSVNIDDGNEGLIQVLVNISIIPVNDVPIAVTPVSETLEEDGSLSSSVSATDADDDLLTYSINTVPLHGDILINDDATYTYTPFADFNGTDSFIVTVDDGNGGNAQITVQLEITPDNDTPVAQNISLITDEDIQLTGTLTATDVDGDPLAFTVISEAANGLFELSQNGDYTYIPYSNFNGADSVSMQVNDGNGGLASFKVYIEIRSVYDPPIAFEMSFVMDENETLNNKLDGISVDNNPLTFEVITSTQNGIVQVNADGSFTYTPNPNFNGSDSFKVRVKDDKGGSDEFTVSILINPVNSPPETATPINLTINEDTPYAGKFIAVDPEGDPITFVIGAVVPEHGTLTVNSDGSYLYAPAKDYTGSDTFTARVQDDKGGLSTIAVNITIVPVNDAPVSSNLAYDVLFNEARTLNISENVSDIDGPLPLVYSVSTAPQHGTITQMETGNPVYTPDLNYAGPDTFAYTVCDSFSPEACTTSTVEITVKKGLVDLQITKTASITKVDLNQALSFNLLVKNSDNVNAATQVTVIDTLPEGFSYVSANATLGNVTITGSNIVTWEISSLAAQQSAQLTIDVTAVQGGDFINSATVTAIESEANPSDNKSSVSVEVFGFKVANVFTPNGDGINDTFTINGVEDFDSELQVFNRWGAEIYKSKPYKNDWNGSDLPEGTYFYTLRIKNKQGNTKVYSGYITILR</sequence>
<dbReference type="CDD" id="cd11304">
    <property type="entry name" value="Cadherin_repeat"/>
    <property type="match status" value="2"/>
</dbReference>
<keyword evidence="4" id="KW-0106">Calcium</keyword>
<keyword evidence="6" id="KW-1133">Transmembrane helix</keyword>
<accession>A0A2S4ZWT5</accession>
<dbReference type="Pfam" id="PF17963">
    <property type="entry name" value="Big_9"/>
    <property type="match status" value="14"/>
</dbReference>
<feature type="domain" description="Dystroglycan-type cadherin-like" evidence="8">
    <location>
        <begin position="617"/>
        <end position="707"/>
    </location>
</feature>
<keyword evidence="7" id="KW-0472">Membrane</keyword>
<evidence type="ECO:0000256" key="1">
    <source>
        <dbReference type="ARBA" id="ARBA00004370"/>
    </source>
</evidence>
<evidence type="ECO:0000256" key="3">
    <source>
        <dbReference type="ARBA" id="ARBA00022737"/>
    </source>
</evidence>
<reference evidence="9 10" key="1">
    <citation type="submission" date="2018-01" db="EMBL/GenBank/DDBJ databases">
        <authorList>
            <person name="Gaut B.S."/>
            <person name="Morton B.R."/>
            <person name="Clegg M.T."/>
            <person name="Duvall M.R."/>
        </authorList>
    </citation>
    <scope>NUCLEOTIDE SEQUENCE [LARGE SCALE GENOMIC DNA]</scope>
    <source>
        <strain evidence="9 10">HR-AV</strain>
    </source>
</reference>
<evidence type="ECO:0000259" key="8">
    <source>
        <dbReference type="SMART" id="SM00736"/>
    </source>
</evidence>
<feature type="domain" description="Dystroglycan-type cadherin-like" evidence="8">
    <location>
        <begin position="135"/>
        <end position="228"/>
    </location>
</feature>
<evidence type="ECO:0000256" key="5">
    <source>
        <dbReference type="ARBA" id="ARBA00022889"/>
    </source>
</evidence>
<dbReference type="NCBIfam" id="TIGR04131">
    <property type="entry name" value="Bac_Flav_CTERM"/>
    <property type="match status" value="1"/>
</dbReference>
<gene>
    <name evidence="9" type="ORF">C3K47_18500</name>
</gene>
<feature type="non-terminal residue" evidence="9">
    <location>
        <position position="1"/>
    </location>
</feature>
<organism evidence="9 10">
    <name type="scientific">Solitalea longa</name>
    <dbReference type="NCBI Taxonomy" id="2079460"/>
    <lineage>
        <taxon>Bacteria</taxon>
        <taxon>Pseudomonadati</taxon>
        <taxon>Bacteroidota</taxon>
        <taxon>Sphingobacteriia</taxon>
        <taxon>Sphingobacteriales</taxon>
        <taxon>Sphingobacteriaceae</taxon>
        <taxon>Solitalea</taxon>
    </lineage>
</organism>
<evidence type="ECO:0000256" key="7">
    <source>
        <dbReference type="ARBA" id="ARBA00023136"/>
    </source>
</evidence>
<dbReference type="InterPro" id="IPR026341">
    <property type="entry name" value="T9SS_type_B"/>
</dbReference>
<keyword evidence="2" id="KW-0812">Transmembrane</keyword>
<dbReference type="Pfam" id="PF01345">
    <property type="entry name" value="DUF11"/>
    <property type="match status" value="1"/>
</dbReference>
<evidence type="ECO:0000256" key="4">
    <source>
        <dbReference type="ARBA" id="ARBA00022837"/>
    </source>
</evidence>
<dbReference type="EMBL" id="PQVF01000018">
    <property type="protein sequence ID" value="POY34830.1"/>
    <property type="molecule type" value="Genomic_DNA"/>
</dbReference>
<dbReference type="OrthoDB" id="5726170at2"/>
<keyword evidence="10" id="KW-1185">Reference proteome</keyword>
<keyword evidence="5" id="KW-0130">Cell adhesion</keyword>
<feature type="domain" description="Dystroglycan-type cadherin-like" evidence="8">
    <location>
        <begin position="319"/>
        <end position="420"/>
    </location>
</feature>
<dbReference type="NCBIfam" id="TIGR01451">
    <property type="entry name" value="B_ant_repeat"/>
    <property type="match status" value="1"/>
</dbReference>
<protein>
    <recommendedName>
        <fullName evidence="8">Dystroglycan-type cadherin-like domain-containing protein</fullName>
    </recommendedName>
</protein>
<evidence type="ECO:0000313" key="10">
    <source>
        <dbReference type="Proteomes" id="UP000236893"/>
    </source>
</evidence>
<dbReference type="InterPro" id="IPR050971">
    <property type="entry name" value="Cadherin-domain_protein"/>
</dbReference>
<dbReference type="NCBIfam" id="NF012211">
    <property type="entry name" value="tand_rpt_95"/>
    <property type="match status" value="15"/>
</dbReference>
<evidence type="ECO:0000256" key="2">
    <source>
        <dbReference type="ARBA" id="ARBA00022692"/>
    </source>
</evidence>
<dbReference type="RefSeq" id="WP_103790652.1">
    <property type="nucleotide sequence ID" value="NZ_PQVF01000018.1"/>
</dbReference>
<dbReference type="GO" id="GO:0098609">
    <property type="term" value="P:cell-cell adhesion"/>
    <property type="evidence" value="ECO:0007669"/>
    <property type="project" value="TreeGrafter"/>
</dbReference>
<dbReference type="InterPro" id="IPR015919">
    <property type="entry name" value="Cadherin-like_sf"/>
</dbReference>
<evidence type="ECO:0000256" key="6">
    <source>
        <dbReference type="ARBA" id="ARBA00022989"/>
    </source>
</evidence>
<proteinExistence type="predicted"/>
<name>A0A2S4ZWT5_9SPHI</name>
<dbReference type="InterPro" id="IPR006644">
    <property type="entry name" value="Cadg"/>
</dbReference>
<dbReference type="Gene3D" id="2.60.40.10">
    <property type="entry name" value="Immunoglobulins"/>
    <property type="match status" value="1"/>
</dbReference>
<dbReference type="NCBIfam" id="TIGR01965">
    <property type="entry name" value="VCBS_repeat"/>
    <property type="match status" value="3"/>
</dbReference>
<comment type="caution">
    <text evidence="9">The sequence shown here is derived from an EMBL/GenBank/DDBJ whole genome shotgun (WGS) entry which is preliminary data.</text>
</comment>
<keyword evidence="3" id="KW-0677">Repeat</keyword>
<dbReference type="Pfam" id="PF13585">
    <property type="entry name" value="CHU_C"/>
    <property type="match status" value="1"/>
</dbReference>
<dbReference type="InterPro" id="IPR001434">
    <property type="entry name" value="OmcB-like_DUF11"/>
</dbReference>
<dbReference type="InterPro" id="IPR010221">
    <property type="entry name" value="VCBS_dom"/>
</dbReference>
<dbReference type="GO" id="GO:0016020">
    <property type="term" value="C:membrane"/>
    <property type="evidence" value="ECO:0007669"/>
    <property type="project" value="UniProtKB-SubCell"/>
</dbReference>
<dbReference type="InterPro" id="IPR047589">
    <property type="entry name" value="DUF11_rpt"/>
</dbReference>
<dbReference type="Gene3D" id="2.60.40.2810">
    <property type="match status" value="1"/>
</dbReference>
<dbReference type="GO" id="GO:0005509">
    <property type="term" value="F:calcium ion binding"/>
    <property type="evidence" value="ECO:0007669"/>
    <property type="project" value="InterPro"/>
</dbReference>
<dbReference type="GO" id="GO:0005911">
    <property type="term" value="C:cell-cell junction"/>
    <property type="evidence" value="ECO:0007669"/>
    <property type="project" value="TreeGrafter"/>
</dbReference>
<comment type="subcellular location">
    <subcellularLocation>
        <location evidence="1">Membrane</location>
    </subcellularLocation>
</comment>
<dbReference type="SMART" id="SM00736">
    <property type="entry name" value="CADG"/>
    <property type="match status" value="3"/>
</dbReference>
<evidence type="ECO:0000313" key="9">
    <source>
        <dbReference type="EMBL" id="POY34830.1"/>
    </source>
</evidence>
<dbReference type="Gene3D" id="2.60.40.1170">
    <property type="entry name" value="Mu homology domain, subdomain B"/>
    <property type="match status" value="1"/>
</dbReference>
<dbReference type="PANTHER" id="PTHR24025:SF31">
    <property type="entry name" value="NEURAL-CADHERIN"/>
    <property type="match status" value="1"/>
</dbReference>
<dbReference type="Gene3D" id="2.60.40.3440">
    <property type="match status" value="11"/>
</dbReference>
<dbReference type="InterPro" id="IPR013783">
    <property type="entry name" value="Ig-like_fold"/>
</dbReference>
<dbReference type="PANTHER" id="PTHR24025">
    <property type="entry name" value="DESMOGLEIN FAMILY MEMBER"/>
    <property type="match status" value="1"/>
</dbReference>
<dbReference type="SUPFAM" id="SSF49313">
    <property type="entry name" value="Cadherin-like"/>
    <property type="match status" value="1"/>
</dbReference>
<dbReference type="Proteomes" id="UP000236893">
    <property type="component" value="Unassembled WGS sequence"/>
</dbReference>